<name>A0A1B1AYZ7_9ACTN</name>
<dbReference type="GO" id="GO:0003700">
    <property type="term" value="F:DNA-binding transcription factor activity"/>
    <property type="evidence" value="ECO:0007669"/>
    <property type="project" value="InterPro"/>
</dbReference>
<dbReference type="Pfam" id="PF14525">
    <property type="entry name" value="AraC_binding_2"/>
    <property type="match status" value="1"/>
</dbReference>
<proteinExistence type="predicted"/>
<dbReference type="OrthoDB" id="9799345at2"/>
<organism evidence="5 6">
    <name type="scientific">Streptomyces griseochromogenes</name>
    <dbReference type="NCBI Taxonomy" id="68214"/>
    <lineage>
        <taxon>Bacteria</taxon>
        <taxon>Bacillati</taxon>
        <taxon>Actinomycetota</taxon>
        <taxon>Actinomycetes</taxon>
        <taxon>Kitasatosporales</taxon>
        <taxon>Streptomycetaceae</taxon>
        <taxon>Streptomyces</taxon>
    </lineage>
</organism>
<protein>
    <submittedName>
        <fullName evidence="5">AraC family transcriptional regulator</fullName>
    </submittedName>
</protein>
<dbReference type="RefSeq" id="WP_067306872.1">
    <property type="nucleotide sequence ID" value="NZ_CP016279.1"/>
</dbReference>
<dbReference type="SMART" id="SM00342">
    <property type="entry name" value="HTH_ARAC"/>
    <property type="match status" value="1"/>
</dbReference>
<sequence length="324" mass="36776">MLKETVIRSDDVPREDRLAYWAESVGQTHAPVRMRSEHAGDFHAQMRVLELGTVSVWPQTFQQLIIQRTPKLIRRSDPELYHVSFILKGTGITTWDDHESVYQPTDLYFNDSSLPWEIRTDAHPVSTVSLELPKSIIPLPRRMTSQMLPRRMPTQGGISVLLSQFLLQVVKDADTYEPSDGARLGRVAAELVAALFAHAVEDESLVPPDTRKRTLVLRIKHYIQSHLHDPHLTPTAVAAAHHVSVSYLHRLFEGEEATVAAWIRLRRLEAARRELTDPALRALPIHGIAARWGFLRAADFSRAFRNAYGLAPNDYRRGQERPAS</sequence>
<evidence type="ECO:0000313" key="6">
    <source>
        <dbReference type="Proteomes" id="UP000092659"/>
    </source>
</evidence>
<dbReference type="InterPro" id="IPR018060">
    <property type="entry name" value="HTH_AraC"/>
</dbReference>
<dbReference type="GO" id="GO:0043565">
    <property type="term" value="F:sequence-specific DNA binding"/>
    <property type="evidence" value="ECO:0007669"/>
    <property type="project" value="InterPro"/>
</dbReference>
<dbReference type="Proteomes" id="UP000092659">
    <property type="component" value="Chromosome"/>
</dbReference>
<accession>A0A1B1AYZ7</accession>
<keyword evidence="3" id="KW-0804">Transcription</keyword>
<evidence type="ECO:0000256" key="1">
    <source>
        <dbReference type="ARBA" id="ARBA00023015"/>
    </source>
</evidence>
<dbReference type="InterPro" id="IPR050204">
    <property type="entry name" value="AraC_XylS_family_regulators"/>
</dbReference>
<dbReference type="PANTHER" id="PTHR46796">
    <property type="entry name" value="HTH-TYPE TRANSCRIPTIONAL ACTIVATOR RHAS-RELATED"/>
    <property type="match status" value="1"/>
</dbReference>
<evidence type="ECO:0000256" key="3">
    <source>
        <dbReference type="ARBA" id="ARBA00023163"/>
    </source>
</evidence>
<keyword evidence="2" id="KW-0238">DNA-binding</keyword>
<dbReference type="PANTHER" id="PTHR46796:SF6">
    <property type="entry name" value="ARAC SUBFAMILY"/>
    <property type="match status" value="1"/>
</dbReference>
<dbReference type="EMBL" id="CP016279">
    <property type="protein sequence ID" value="ANP51798.1"/>
    <property type="molecule type" value="Genomic_DNA"/>
</dbReference>
<evidence type="ECO:0000256" key="2">
    <source>
        <dbReference type="ARBA" id="ARBA00023125"/>
    </source>
</evidence>
<evidence type="ECO:0000313" key="5">
    <source>
        <dbReference type="EMBL" id="ANP51798.1"/>
    </source>
</evidence>
<dbReference type="PROSITE" id="PS00041">
    <property type="entry name" value="HTH_ARAC_FAMILY_1"/>
    <property type="match status" value="1"/>
</dbReference>
<feature type="domain" description="HTH araC/xylS-type" evidence="4">
    <location>
        <begin position="217"/>
        <end position="318"/>
    </location>
</feature>
<dbReference type="InterPro" id="IPR009057">
    <property type="entry name" value="Homeodomain-like_sf"/>
</dbReference>
<gene>
    <name evidence="5" type="ORF">AVL59_21360</name>
</gene>
<reference evidence="5 6" key="1">
    <citation type="submission" date="2016-06" db="EMBL/GenBank/DDBJ databases">
        <title>Complete genome sequence of Streptomyces griseochromogenes ATCC 14511, the Blasticidin S producer.</title>
        <authorList>
            <person name="Wu L."/>
        </authorList>
    </citation>
    <scope>NUCLEOTIDE SEQUENCE [LARGE SCALE GENOMIC DNA]</scope>
    <source>
        <strain evidence="5 6">ATCC 14511</strain>
    </source>
</reference>
<dbReference type="Pfam" id="PF12833">
    <property type="entry name" value="HTH_18"/>
    <property type="match status" value="1"/>
</dbReference>
<evidence type="ECO:0000259" key="4">
    <source>
        <dbReference type="PROSITE" id="PS01124"/>
    </source>
</evidence>
<dbReference type="Gene3D" id="1.10.10.60">
    <property type="entry name" value="Homeodomain-like"/>
    <property type="match status" value="1"/>
</dbReference>
<keyword evidence="1" id="KW-0805">Transcription regulation</keyword>
<dbReference type="SUPFAM" id="SSF46689">
    <property type="entry name" value="Homeodomain-like"/>
    <property type="match status" value="1"/>
</dbReference>
<dbReference type="PROSITE" id="PS01124">
    <property type="entry name" value="HTH_ARAC_FAMILY_2"/>
    <property type="match status" value="1"/>
</dbReference>
<dbReference type="KEGG" id="sgs:AVL59_21360"/>
<dbReference type="InterPro" id="IPR018062">
    <property type="entry name" value="HTH_AraC-typ_CS"/>
</dbReference>
<dbReference type="AlphaFoldDB" id="A0A1B1AYZ7"/>
<dbReference type="InterPro" id="IPR035418">
    <property type="entry name" value="AraC-bd_2"/>
</dbReference>